<feature type="domain" description="HTH araC/xylS-type" evidence="4">
    <location>
        <begin position="232"/>
        <end position="330"/>
    </location>
</feature>
<gene>
    <name evidence="5" type="ORF">EIZ48_11800</name>
</gene>
<dbReference type="SMART" id="SM00342">
    <property type="entry name" value="HTH_ARAC"/>
    <property type="match status" value="1"/>
</dbReference>
<reference evidence="5 6" key="1">
    <citation type="journal article" date="2017" name="Int. J. Syst. Evol. Microbiol.">
        <title>Photobacterium alginatilyticum sp. nov., a marine bacterium isolated from bottom seawater.</title>
        <authorList>
            <person name="Wang X."/>
            <person name="Wang Y."/>
            <person name="Yang X."/>
            <person name="Sun H."/>
            <person name="Li B."/>
            <person name="Zhang X.H."/>
        </authorList>
    </citation>
    <scope>NUCLEOTIDE SEQUENCE [LARGE SCALE GENOMIC DNA]</scope>
    <source>
        <strain evidence="5 6">P03D4</strain>
    </source>
</reference>
<dbReference type="PROSITE" id="PS01124">
    <property type="entry name" value="HTH_ARAC_FAMILY_2"/>
    <property type="match status" value="1"/>
</dbReference>
<dbReference type="Pfam" id="PF12833">
    <property type="entry name" value="HTH_18"/>
    <property type="match status" value="1"/>
</dbReference>
<keyword evidence="2" id="KW-0238">DNA-binding</keyword>
<evidence type="ECO:0000256" key="3">
    <source>
        <dbReference type="ARBA" id="ARBA00023163"/>
    </source>
</evidence>
<comment type="caution">
    <text evidence="5">The sequence shown here is derived from an EMBL/GenBank/DDBJ whole genome shotgun (WGS) entry which is preliminary data.</text>
</comment>
<keyword evidence="6" id="KW-1185">Reference proteome</keyword>
<dbReference type="Proteomes" id="UP000738517">
    <property type="component" value="Unassembled WGS sequence"/>
</dbReference>
<sequence length="344" mass="39214">MNQGQLVPLIKTVHAATLIEMLKHFEADIYPLLKTAGLPEDILQTQHEFVPETPIKHLLAMMAERADPDHYGNLLRTAIREYFIPKMLRHLRNPKSIGEAIEQMQTAVQHDSPSAKVSLEYFNDTPWFCRHKPTEVSEGFLWAEVFAILFLIEFIRFASKTQWQPGCIAIQSPNADKLAEILNNPNTVLYSNRSLAAVELSNELLAMPFNLPVRFTPIDRQANDPKALSYVETVYLALTPYLSRQALSIQQAATLMNTSPRTLQRRLSGENTSYKSIRENIMLATACQLMESRQYSLTDIASELGYADIAHFSRAFKKLTGFPPKDYRKRFRSKEQPLANSSRE</sequence>
<dbReference type="RefSeq" id="WP_160651427.1">
    <property type="nucleotide sequence ID" value="NZ_RSEJ01000011.1"/>
</dbReference>
<dbReference type="EMBL" id="RSEJ01000011">
    <property type="protein sequence ID" value="NBI53260.1"/>
    <property type="molecule type" value="Genomic_DNA"/>
</dbReference>
<name>A0ABW9YIM5_9GAMM</name>
<evidence type="ECO:0000313" key="6">
    <source>
        <dbReference type="Proteomes" id="UP000738517"/>
    </source>
</evidence>
<evidence type="ECO:0000256" key="1">
    <source>
        <dbReference type="ARBA" id="ARBA00023015"/>
    </source>
</evidence>
<evidence type="ECO:0000256" key="2">
    <source>
        <dbReference type="ARBA" id="ARBA00023125"/>
    </source>
</evidence>
<evidence type="ECO:0000313" key="5">
    <source>
        <dbReference type="EMBL" id="NBI53260.1"/>
    </source>
</evidence>
<dbReference type="InterPro" id="IPR009057">
    <property type="entry name" value="Homeodomain-like_sf"/>
</dbReference>
<dbReference type="PANTHER" id="PTHR47894:SF1">
    <property type="entry name" value="HTH-TYPE TRANSCRIPTIONAL REGULATOR VQSM"/>
    <property type="match status" value="1"/>
</dbReference>
<proteinExistence type="predicted"/>
<organism evidence="5 6">
    <name type="scientific">Photobacterium alginatilyticum</name>
    <dbReference type="NCBI Taxonomy" id="1775171"/>
    <lineage>
        <taxon>Bacteria</taxon>
        <taxon>Pseudomonadati</taxon>
        <taxon>Pseudomonadota</taxon>
        <taxon>Gammaproteobacteria</taxon>
        <taxon>Vibrionales</taxon>
        <taxon>Vibrionaceae</taxon>
        <taxon>Photobacterium</taxon>
    </lineage>
</organism>
<dbReference type="PRINTS" id="PR00032">
    <property type="entry name" value="HTHARAC"/>
</dbReference>
<evidence type="ECO:0000259" key="4">
    <source>
        <dbReference type="PROSITE" id="PS01124"/>
    </source>
</evidence>
<dbReference type="InterPro" id="IPR018060">
    <property type="entry name" value="HTH_AraC"/>
</dbReference>
<accession>A0ABW9YIM5</accession>
<dbReference type="SUPFAM" id="SSF46689">
    <property type="entry name" value="Homeodomain-like"/>
    <property type="match status" value="1"/>
</dbReference>
<dbReference type="InterPro" id="IPR020449">
    <property type="entry name" value="Tscrpt_reg_AraC-type_HTH"/>
</dbReference>
<dbReference type="PANTHER" id="PTHR47894">
    <property type="entry name" value="HTH-TYPE TRANSCRIPTIONAL REGULATOR GADX"/>
    <property type="match status" value="1"/>
</dbReference>
<keyword evidence="3" id="KW-0804">Transcription</keyword>
<keyword evidence="1" id="KW-0805">Transcription regulation</keyword>
<protein>
    <submittedName>
        <fullName evidence="5">AraC family transcriptional regulator</fullName>
    </submittedName>
</protein>
<dbReference type="Gene3D" id="1.10.10.60">
    <property type="entry name" value="Homeodomain-like"/>
    <property type="match status" value="1"/>
</dbReference>